<feature type="domain" description="Methyltransferase" evidence="1">
    <location>
        <begin position="154"/>
        <end position="251"/>
    </location>
</feature>
<dbReference type="Proteomes" id="UP000315010">
    <property type="component" value="Unassembled WGS sequence"/>
</dbReference>
<dbReference type="EMBL" id="SJPJ01000001">
    <property type="protein sequence ID" value="TWT83429.1"/>
    <property type="molecule type" value="Genomic_DNA"/>
</dbReference>
<dbReference type="AlphaFoldDB" id="A0A5C5Z7V7"/>
<keyword evidence="3" id="KW-1185">Reference proteome</keyword>
<protein>
    <submittedName>
        <fullName evidence="2">tRNA (Cmo5U34)-methyltransferase</fullName>
    </submittedName>
</protein>
<dbReference type="GO" id="GO:0008168">
    <property type="term" value="F:methyltransferase activity"/>
    <property type="evidence" value="ECO:0007669"/>
    <property type="project" value="UniProtKB-KW"/>
</dbReference>
<accession>A0A5C5Z7V7</accession>
<evidence type="ECO:0000259" key="1">
    <source>
        <dbReference type="Pfam" id="PF13649"/>
    </source>
</evidence>
<dbReference type="SUPFAM" id="SSF46785">
    <property type="entry name" value="Winged helix' DNA-binding domain"/>
    <property type="match status" value="1"/>
</dbReference>
<dbReference type="Gene3D" id="3.40.50.150">
    <property type="entry name" value="Vaccinia Virus protein VP39"/>
    <property type="match status" value="1"/>
</dbReference>
<dbReference type="InterPro" id="IPR041698">
    <property type="entry name" value="Methyltransf_25"/>
</dbReference>
<comment type="caution">
    <text evidence="2">The sequence shown here is derived from an EMBL/GenBank/DDBJ whole genome shotgun (WGS) entry which is preliminary data.</text>
</comment>
<keyword evidence="2" id="KW-0808">Transferase</keyword>
<dbReference type="InterPro" id="IPR036390">
    <property type="entry name" value="WH_DNA-bd_sf"/>
</dbReference>
<evidence type="ECO:0000313" key="3">
    <source>
        <dbReference type="Proteomes" id="UP000315010"/>
    </source>
</evidence>
<dbReference type="Pfam" id="PF13649">
    <property type="entry name" value="Methyltransf_25"/>
    <property type="match status" value="1"/>
</dbReference>
<keyword evidence="2" id="KW-0489">Methyltransferase</keyword>
<proteinExistence type="predicted"/>
<dbReference type="InterPro" id="IPR036388">
    <property type="entry name" value="WH-like_DNA-bd_sf"/>
</dbReference>
<reference evidence="2 3" key="1">
    <citation type="submission" date="2019-02" db="EMBL/GenBank/DDBJ databases">
        <title>Deep-cultivation of Planctomycetes and their phenomic and genomic characterization uncovers novel biology.</title>
        <authorList>
            <person name="Wiegand S."/>
            <person name="Jogler M."/>
            <person name="Boedeker C."/>
            <person name="Pinto D."/>
            <person name="Vollmers J."/>
            <person name="Rivas-Marin E."/>
            <person name="Kohn T."/>
            <person name="Peeters S.H."/>
            <person name="Heuer A."/>
            <person name="Rast P."/>
            <person name="Oberbeckmann S."/>
            <person name="Bunk B."/>
            <person name="Jeske O."/>
            <person name="Meyerdierks A."/>
            <person name="Storesund J.E."/>
            <person name="Kallscheuer N."/>
            <person name="Luecker S."/>
            <person name="Lage O.M."/>
            <person name="Pohl T."/>
            <person name="Merkel B.J."/>
            <person name="Hornburger P."/>
            <person name="Mueller R.-W."/>
            <person name="Bruemmer F."/>
            <person name="Labrenz M."/>
            <person name="Spormann A.M."/>
            <person name="Op Den Camp H."/>
            <person name="Overmann J."/>
            <person name="Amann R."/>
            <person name="Jetten M.S.M."/>
            <person name="Mascher T."/>
            <person name="Medema M.H."/>
            <person name="Devos D.P."/>
            <person name="Kaster A.-K."/>
            <person name="Ovreas L."/>
            <person name="Rohde M."/>
            <person name="Galperin M.Y."/>
            <person name="Jogler C."/>
        </authorList>
    </citation>
    <scope>NUCLEOTIDE SEQUENCE [LARGE SCALE GENOMIC DNA]</scope>
    <source>
        <strain evidence="2 3">CA13</strain>
    </source>
</reference>
<sequence>MTAQDQTLDHYHELMKVNAVSQLLRSSRQTGILNELRNGQRTIDQLCELLGVLPEPTSLLVDALVAVGIVEKYGDDLALSSAAQLLCNYDADLGDSRWSQLTDHVRGRNERSNVDSVRYFEQVAATQWVHTPAAIQAAEILNLGGEGEIEGAKILDLGCSSAVWSCAMAHRDAKATITAVDVEGPLAAATTMAASINVADRFSVIESDPMDVESLEPIYDIVLLAQRLFGLGGDDQTRLLAKAASATKSGGRIVIVDLFRGPTKPNLAESVEALKLQLDTPSGAMKTLKESEQMLMSVGFGQIQFSFLAASRVNLGLMTATKPK</sequence>
<dbReference type="CDD" id="cd02440">
    <property type="entry name" value="AdoMet_MTases"/>
    <property type="match status" value="1"/>
</dbReference>
<dbReference type="InterPro" id="IPR029063">
    <property type="entry name" value="SAM-dependent_MTases_sf"/>
</dbReference>
<dbReference type="OrthoDB" id="242883at2"/>
<dbReference type="SUPFAM" id="SSF53335">
    <property type="entry name" value="S-adenosyl-L-methionine-dependent methyltransferases"/>
    <property type="match status" value="1"/>
</dbReference>
<dbReference type="Gene3D" id="1.10.10.10">
    <property type="entry name" value="Winged helix-like DNA-binding domain superfamily/Winged helix DNA-binding domain"/>
    <property type="match status" value="1"/>
</dbReference>
<dbReference type="RefSeq" id="WP_146400592.1">
    <property type="nucleotide sequence ID" value="NZ_SJPJ01000001.1"/>
</dbReference>
<evidence type="ECO:0000313" key="2">
    <source>
        <dbReference type="EMBL" id="TWT83429.1"/>
    </source>
</evidence>
<organism evidence="2 3">
    <name type="scientific">Novipirellula herctigrandis</name>
    <dbReference type="NCBI Taxonomy" id="2527986"/>
    <lineage>
        <taxon>Bacteria</taxon>
        <taxon>Pseudomonadati</taxon>
        <taxon>Planctomycetota</taxon>
        <taxon>Planctomycetia</taxon>
        <taxon>Pirellulales</taxon>
        <taxon>Pirellulaceae</taxon>
        <taxon>Novipirellula</taxon>
    </lineage>
</organism>
<name>A0A5C5Z7V7_9BACT</name>
<dbReference type="GO" id="GO:0032259">
    <property type="term" value="P:methylation"/>
    <property type="evidence" value="ECO:0007669"/>
    <property type="project" value="UniProtKB-KW"/>
</dbReference>
<gene>
    <name evidence="2" type="primary">cmoA_2</name>
    <name evidence="2" type="ORF">CA13_48940</name>
</gene>